<sequence length="272" mass="30025">MVGSLPPEIGNLKVATLIDLSMNQFSNEIPKEIGGLRTLVHLSLKHNKFKGSIPDSMRNLVCLEFLDLSHNNISGIIPTSMEKLQNLKYKRGKSASPQAESLSTVTRERISYYELLQETNALTESNLIISGSFGSMDKGTPTTGNLVAVKVLNLKLEATLKSFDIKCEVLRDLLHRNLVKVINSCSNLHFKASVLEYMPNENGLDGLVATKCDVYSYGVMLLDTFTLRRPNKFEGDLSLKQWEASDASYPHDTIFSVLSGGSSGSDRSTYIS</sequence>
<evidence type="ECO:0000313" key="7">
    <source>
        <dbReference type="EMBL" id="PHT49764.1"/>
    </source>
</evidence>
<evidence type="ECO:0000256" key="2">
    <source>
        <dbReference type="ARBA" id="ARBA00022614"/>
    </source>
</evidence>
<evidence type="ECO:0000256" key="6">
    <source>
        <dbReference type="ARBA" id="ARBA00023136"/>
    </source>
</evidence>
<dbReference type="OrthoDB" id="1748906at2759"/>
<reference evidence="8" key="2">
    <citation type="journal article" date="2017" name="J. Anim. Genet.">
        <title>Multiple reference genome sequences of hot pepper reveal the massive evolution of plant disease resistance genes by retroduplication.</title>
        <authorList>
            <person name="Kim S."/>
            <person name="Park J."/>
            <person name="Yeom S.-I."/>
            <person name="Kim Y.-M."/>
            <person name="Seo E."/>
            <person name="Kim K.-T."/>
            <person name="Kim M.-S."/>
            <person name="Lee J.M."/>
            <person name="Cheong K."/>
            <person name="Shin H.-S."/>
            <person name="Kim S.-B."/>
            <person name="Han K."/>
            <person name="Lee J."/>
            <person name="Park M."/>
            <person name="Lee H.-A."/>
            <person name="Lee H.-Y."/>
            <person name="Lee Y."/>
            <person name="Oh S."/>
            <person name="Lee J.H."/>
            <person name="Choi E."/>
            <person name="Choi E."/>
            <person name="Lee S.E."/>
            <person name="Jeon J."/>
            <person name="Kim H."/>
            <person name="Choi G."/>
            <person name="Song H."/>
            <person name="Lee J."/>
            <person name="Lee S.-C."/>
            <person name="Kwon J.-K."/>
            <person name="Lee H.-Y."/>
            <person name="Koo N."/>
            <person name="Hong Y."/>
            <person name="Kim R.W."/>
            <person name="Kang W.-H."/>
            <person name="Huh J.H."/>
            <person name="Kang B.-C."/>
            <person name="Yang T.-J."/>
            <person name="Lee Y.-H."/>
            <person name="Bennetzen J.L."/>
            <person name="Choi D."/>
        </authorList>
    </citation>
    <scope>NUCLEOTIDE SEQUENCE [LARGE SCALE GENOMIC DNA]</scope>
    <source>
        <strain evidence="8">cv. PBC81</strain>
    </source>
</reference>
<dbReference type="InterPro" id="IPR011009">
    <property type="entry name" value="Kinase-like_dom_sf"/>
</dbReference>
<proteinExistence type="predicted"/>
<reference evidence="7 8" key="1">
    <citation type="journal article" date="2017" name="Genome Biol.">
        <title>New reference genome sequences of hot pepper reveal the massive evolution of plant disease-resistance genes by retroduplication.</title>
        <authorList>
            <person name="Kim S."/>
            <person name="Park J."/>
            <person name="Yeom S.I."/>
            <person name="Kim Y.M."/>
            <person name="Seo E."/>
            <person name="Kim K.T."/>
            <person name="Kim M.S."/>
            <person name="Lee J.M."/>
            <person name="Cheong K."/>
            <person name="Shin H.S."/>
            <person name="Kim S.B."/>
            <person name="Han K."/>
            <person name="Lee J."/>
            <person name="Park M."/>
            <person name="Lee H.A."/>
            <person name="Lee H.Y."/>
            <person name="Lee Y."/>
            <person name="Oh S."/>
            <person name="Lee J.H."/>
            <person name="Choi E."/>
            <person name="Choi E."/>
            <person name="Lee S.E."/>
            <person name="Jeon J."/>
            <person name="Kim H."/>
            <person name="Choi G."/>
            <person name="Song H."/>
            <person name="Lee J."/>
            <person name="Lee S.C."/>
            <person name="Kwon J.K."/>
            <person name="Lee H.Y."/>
            <person name="Koo N."/>
            <person name="Hong Y."/>
            <person name="Kim R.W."/>
            <person name="Kang W.H."/>
            <person name="Huh J.H."/>
            <person name="Kang B.C."/>
            <person name="Yang T.J."/>
            <person name="Lee Y.H."/>
            <person name="Bennetzen J.L."/>
            <person name="Choi D."/>
        </authorList>
    </citation>
    <scope>NUCLEOTIDE SEQUENCE [LARGE SCALE GENOMIC DNA]</scope>
    <source>
        <strain evidence="8">cv. PBC81</strain>
    </source>
</reference>
<dbReference type="Proteomes" id="UP000224567">
    <property type="component" value="Unassembled WGS sequence"/>
</dbReference>
<dbReference type="EMBL" id="MLFT02000004">
    <property type="protein sequence ID" value="PHT49764.1"/>
    <property type="molecule type" value="Genomic_DNA"/>
</dbReference>
<dbReference type="SUPFAM" id="SSF56112">
    <property type="entry name" value="Protein kinase-like (PK-like)"/>
    <property type="match status" value="1"/>
</dbReference>
<dbReference type="PANTHER" id="PTHR27008:SF585">
    <property type="entry name" value="PROTEIN KINASE DOMAIN-CONTAINING PROTEIN"/>
    <property type="match status" value="1"/>
</dbReference>
<name>A0A2G2WWZ2_CAPBA</name>
<evidence type="ECO:0000313" key="8">
    <source>
        <dbReference type="Proteomes" id="UP000224567"/>
    </source>
</evidence>
<dbReference type="GO" id="GO:0016020">
    <property type="term" value="C:membrane"/>
    <property type="evidence" value="ECO:0007669"/>
    <property type="project" value="UniProtKB-SubCell"/>
</dbReference>
<organism evidence="7 8">
    <name type="scientific">Capsicum baccatum</name>
    <name type="common">Peruvian pepper</name>
    <dbReference type="NCBI Taxonomy" id="33114"/>
    <lineage>
        <taxon>Eukaryota</taxon>
        <taxon>Viridiplantae</taxon>
        <taxon>Streptophyta</taxon>
        <taxon>Embryophyta</taxon>
        <taxon>Tracheophyta</taxon>
        <taxon>Spermatophyta</taxon>
        <taxon>Magnoliopsida</taxon>
        <taxon>eudicotyledons</taxon>
        <taxon>Gunneridae</taxon>
        <taxon>Pentapetalae</taxon>
        <taxon>asterids</taxon>
        <taxon>lamiids</taxon>
        <taxon>Solanales</taxon>
        <taxon>Solanaceae</taxon>
        <taxon>Solanoideae</taxon>
        <taxon>Capsiceae</taxon>
        <taxon>Capsicum</taxon>
    </lineage>
</organism>
<keyword evidence="5" id="KW-1133">Transmembrane helix</keyword>
<keyword evidence="6" id="KW-0472">Membrane</keyword>
<evidence type="ECO:0000256" key="1">
    <source>
        <dbReference type="ARBA" id="ARBA00004370"/>
    </source>
</evidence>
<dbReference type="PROSITE" id="PS51450">
    <property type="entry name" value="LRR"/>
    <property type="match status" value="1"/>
</dbReference>
<dbReference type="Gene3D" id="3.80.10.10">
    <property type="entry name" value="Ribonuclease Inhibitor"/>
    <property type="match status" value="1"/>
</dbReference>
<dbReference type="FunFam" id="3.80.10.10:FF:000383">
    <property type="entry name" value="Leucine-rich repeat receptor protein kinase EMS1"/>
    <property type="match status" value="1"/>
</dbReference>
<dbReference type="InterPro" id="IPR032675">
    <property type="entry name" value="LRR_dom_sf"/>
</dbReference>
<dbReference type="InterPro" id="IPR051809">
    <property type="entry name" value="Plant_receptor-like_S/T_kinase"/>
</dbReference>
<evidence type="ECO:0000256" key="5">
    <source>
        <dbReference type="ARBA" id="ARBA00022989"/>
    </source>
</evidence>
<keyword evidence="3" id="KW-0812">Transmembrane</keyword>
<dbReference type="AlphaFoldDB" id="A0A2G2WWZ2"/>
<dbReference type="SUPFAM" id="SSF52058">
    <property type="entry name" value="L domain-like"/>
    <property type="match status" value="1"/>
</dbReference>
<evidence type="ECO:0000256" key="3">
    <source>
        <dbReference type="ARBA" id="ARBA00022692"/>
    </source>
</evidence>
<comment type="caution">
    <text evidence="7">The sequence shown here is derived from an EMBL/GenBank/DDBJ whole genome shotgun (WGS) entry which is preliminary data.</text>
</comment>
<dbReference type="Pfam" id="PF13855">
    <property type="entry name" value="LRR_8"/>
    <property type="match status" value="1"/>
</dbReference>
<evidence type="ECO:0000256" key="4">
    <source>
        <dbReference type="ARBA" id="ARBA00022737"/>
    </source>
</evidence>
<accession>A0A2G2WWZ2</accession>
<dbReference type="Gene3D" id="3.30.200.20">
    <property type="entry name" value="Phosphorylase Kinase, domain 1"/>
    <property type="match status" value="1"/>
</dbReference>
<dbReference type="InterPro" id="IPR001611">
    <property type="entry name" value="Leu-rich_rpt"/>
</dbReference>
<comment type="subcellular location">
    <subcellularLocation>
        <location evidence="1">Membrane</location>
    </subcellularLocation>
</comment>
<keyword evidence="8" id="KW-1185">Reference proteome</keyword>
<protein>
    <recommendedName>
        <fullName evidence="9">Protein kinase domain-containing protein</fullName>
    </recommendedName>
</protein>
<dbReference type="PANTHER" id="PTHR27008">
    <property type="entry name" value="OS04G0122200 PROTEIN"/>
    <property type="match status" value="1"/>
</dbReference>
<gene>
    <name evidence="7" type="ORF">CQW23_09511</name>
</gene>
<keyword evidence="2" id="KW-0433">Leucine-rich repeat</keyword>
<evidence type="ECO:0008006" key="9">
    <source>
        <dbReference type="Google" id="ProtNLM"/>
    </source>
</evidence>
<dbReference type="STRING" id="33114.A0A2G2WWZ2"/>
<keyword evidence="4" id="KW-0677">Repeat</keyword>